<sequence>MSPPLQAGFFFFPPSFSRAALTRAPWRRRAAPFLDIRRPPRATPFRFASSVRVMRERNIAGNTRWPVFLNVAG</sequence>
<reference evidence="2" key="1">
    <citation type="submission" date="2018-10" db="EMBL/GenBank/DDBJ databases">
        <title>FDA dAtabase for Regulatory Grade micrObial Sequences (FDA-ARGOS): Supporting development and validation of Infectious Disease Dx tests.</title>
        <authorList>
            <person name="Minogue T."/>
            <person name="Wolcott M."/>
            <person name="Wasieloski L."/>
            <person name="Aguilar W."/>
            <person name="Moore D."/>
            <person name="Jaissle J."/>
            <person name="Tallon L."/>
            <person name="Sadzewicz L."/>
            <person name="Zhao X."/>
            <person name="Vavikolanu K."/>
            <person name="Mehta A."/>
            <person name="Aluvathingal J."/>
            <person name="Nadendla S."/>
            <person name="Yan Y."/>
            <person name="Sichtig H."/>
        </authorList>
    </citation>
    <scope>NUCLEOTIDE SEQUENCE [LARGE SCALE GENOMIC DNA]</scope>
    <source>
        <strain evidence="2">FDAARGOS_588</strain>
    </source>
</reference>
<proteinExistence type="predicted"/>
<evidence type="ECO:0000313" key="1">
    <source>
        <dbReference type="EMBL" id="RPA27166.1"/>
    </source>
</evidence>
<evidence type="ECO:0000313" key="2">
    <source>
        <dbReference type="Proteomes" id="UP000269379"/>
    </source>
</evidence>
<name>A0AAX1X9S8_BURML</name>
<organism evidence="1 2">
    <name type="scientific">Burkholderia mallei</name>
    <name type="common">Pseudomonas mallei</name>
    <dbReference type="NCBI Taxonomy" id="13373"/>
    <lineage>
        <taxon>Bacteria</taxon>
        <taxon>Pseudomonadati</taxon>
        <taxon>Pseudomonadota</taxon>
        <taxon>Betaproteobacteria</taxon>
        <taxon>Burkholderiales</taxon>
        <taxon>Burkholderiaceae</taxon>
        <taxon>Burkholderia</taxon>
        <taxon>pseudomallei group</taxon>
    </lineage>
</organism>
<dbReference type="EMBL" id="RKJW01000002">
    <property type="protein sequence ID" value="RPA27166.1"/>
    <property type="molecule type" value="Genomic_DNA"/>
</dbReference>
<accession>A0AAX1X9S8</accession>
<comment type="caution">
    <text evidence="1">The sequence shown here is derived from an EMBL/GenBank/DDBJ whole genome shotgun (WGS) entry which is preliminary data.</text>
</comment>
<gene>
    <name evidence="1" type="ORF">EGT70_24280</name>
</gene>
<protein>
    <submittedName>
        <fullName evidence="1">Uncharacterized protein</fullName>
    </submittedName>
</protein>
<dbReference type="Proteomes" id="UP000269379">
    <property type="component" value="Chromosome 1"/>
</dbReference>
<dbReference type="AlphaFoldDB" id="A0AAX1X9S8"/>